<name>A0ABR1XFI3_9PEZI</name>
<accession>A0ABR1XFI3</accession>
<reference evidence="2 3" key="1">
    <citation type="journal article" date="2022" name="G3 (Bethesda)">
        <title>Enemy or ally: a genomic approach to elucidate the lifestyle of Phyllosticta citrichinaensis.</title>
        <authorList>
            <person name="Buijs V.A."/>
            <person name="Groenewald J.Z."/>
            <person name="Haridas S."/>
            <person name="LaButti K.M."/>
            <person name="Lipzen A."/>
            <person name="Martin F.M."/>
            <person name="Barry K."/>
            <person name="Grigoriev I.V."/>
            <person name="Crous P.W."/>
            <person name="Seidl M.F."/>
        </authorList>
    </citation>
    <scope>NUCLEOTIDE SEQUENCE [LARGE SCALE GENOMIC DNA]</scope>
    <source>
        <strain evidence="2 3">CBS 129764</strain>
    </source>
</reference>
<feature type="compositionally biased region" description="Pro residues" evidence="1">
    <location>
        <begin position="236"/>
        <end position="254"/>
    </location>
</feature>
<evidence type="ECO:0000313" key="2">
    <source>
        <dbReference type="EMBL" id="KAK8152078.1"/>
    </source>
</evidence>
<organism evidence="2 3">
    <name type="scientific">Phyllosticta citrichinensis</name>
    <dbReference type="NCBI Taxonomy" id="1130410"/>
    <lineage>
        <taxon>Eukaryota</taxon>
        <taxon>Fungi</taxon>
        <taxon>Dikarya</taxon>
        <taxon>Ascomycota</taxon>
        <taxon>Pezizomycotina</taxon>
        <taxon>Dothideomycetes</taxon>
        <taxon>Dothideomycetes incertae sedis</taxon>
        <taxon>Botryosphaeriales</taxon>
        <taxon>Phyllostictaceae</taxon>
        <taxon>Phyllosticta</taxon>
    </lineage>
</organism>
<feature type="region of interest" description="Disordered" evidence="1">
    <location>
        <begin position="197"/>
        <end position="218"/>
    </location>
</feature>
<feature type="region of interest" description="Disordered" evidence="1">
    <location>
        <begin position="232"/>
        <end position="289"/>
    </location>
</feature>
<evidence type="ECO:0000313" key="3">
    <source>
        <dbReference type="Proteomes" id="UP001456524"/>
    </source>
</evidence>
<keyword evidence="3" id="KW-1185">Reference proteome</keyword>
<proteinExistence type="predicted"/>
<comment type="caution">
    <text evidence="2">The sequence shown here is derived from an EMBL/GenBank/DDBJ whole genome shotgun (WGS) entry which is preliminary data.</text>
</comment>
<evidence type="ECO:0000256" key="1">
    <source>
        <dbReference type="SAM" id="MobiDB-lite"/>
    </source>
</evidence>
<sequence length="289" mass="32477">MMPQVVNVVPHRAFIAVGAAAHTRREQKTDQALKRARMSVRFFSFPLFILTHNHHSLPSFILHHHHNTMLSLNSTPQTMQGDRIGRCCAQKTSGQRSVPCMKDRRPKLLTCPWHKHVEEFVRKQLAREDHATMAKVIVHKEDWMAPLRETGAYTMDSIVGESKKKEEEHVDAASGDEAQVQEVKIFAKMYTGPSLISEGKKMGKKVSPSHDAGSSDKISFESLRRAVMVLKQHSATPPPSPQQQISPPPSPRLPSPKSLPIDNNDNDANEKLPAFNLSQWHDSRKGADK</sequence>
<dbReference type="EMBL" id="JBBWUH010000015">
    <property type="protein sequence ID" value="KAK8152078.1"/>
    <property type="molecule type" value="Genomic_DNA"/>
</dbReference>
<protein>
    <submittedName>
        <fullName evidence="2">Uncharacterized protein</fullName>
    </submittedName>
</protein>
<dbReference type="Proteomes" id="UP001456524">
    <property type="component" value="Unassembled WGS sequence"/>
</dbReference>
<gene>
    <name evidence="2" type="ORF">IWX90DRAFT_86334</name>
</gene>